<dbReference type="SUPFAM" id="SSF51556">
    <property type="entry name" value="Metallo-dependent hydrolases"/>
    <property type="match status" value="1"/>
</dbReference>
<organism evidence="3 4">
    <name type="scientific">Lactonifactor longoviformis DSM 17459</name>
    <dbReference type="NCBI Taxonomy" id="1122155"/>
    <lineage>
        <taxon>Bacteria</taxon>
        <taxon>Bacillati</taxon>
        <taxon>Bacillota</taxon>
        <taxon>Clostridia</taxon>
        <taxon>Eubacteriales</taxon>
        <taxon>Clostridiaceae</taxon>
        <taxon>Lactonifactor</taxon>
    </lineage>
</organism>
<evidence type="ECO:0000256" key="1">
    <source>
        <dbReference type="ARBA" id="ARBA00022801"/>
    </source>
</evidence>
<dbReference type="InterPro" id="IPR006680">
    <property type="entry name" value="Amidohydro-rel"/>
</dbReference>
<accession>A0A1M4V253</accession>
<dbReference type="PANTHER" id="PTHR43794:SF11">
    <property type="entry name" value="AMIDOHYDROLASE-RELATED DOMAIN-CONTAINING PROTEIN"/>
    <property type="match status" value="1"/>
</dbReference>
<dbReference type="Gene3D" id="3.20.20.140">
    <property type="entry name" value="Metal-dependent hydrolases"/>
    <property type="match status" value="1"/>
</dbReference>
<feature type="domain" description="Amidohydrolase-related" evidence="2">
    <location>
        <begin position="59"/>
        <end position="406"/>
    </location>
</feature>
<dbReference type="Proteomes" id="UP000184245">
    <property type="component" value="Unassembled WGS sequence"/>
</dbReference>
<dbReference type="RefSeq" id="WP_072849645.1">
    <property type="nucleotide sequence ID" value="NZ_FQVI01000003.1"/>
</dbReference>
<dbReference type="InterPro" id="IPR050287">
    <property type="entry name" value="MTA/SAH_deaminase"/>
</dbReference>
<evidence type="ECO:0000259" key="2">
    <source>
        <dbReference type="Pfam" id="PF01979"/>
    </source>
</evidence>
<evidence type="ECO:0000313" key="4">
    <source>
        <dbReference type="Proteomes" id="UP000184245"/>
    </source>
</evidence>
<dbReference type="OrthoDB" id="9807210at2"/>
<keyword evidence="1" id="KW-0378">Hydrolase</keyword>
<keyword evidence="4" id="KW-1185">Reference proteome</keyword>
<sequence length="434" mass="47648">MKENYVFTNTTILTLDDTAPVRYNACLVTEDGRISYLGQELPPQLPARHKRIDGRNLLLCPGLVNAHTHTPMTLLRGFSDDCSLEQWLSHIWPAEEALTEDDYYYGSLLGIAEMLAYGTTSVSDMYRSSHTILRSAVDSGIKATICESITCPADQDPALLPSVRRSIDLIHTYNGWDRGRIRCDTSIQSVFQTTPALWEFIGDVAAREHIGIHTHICETRKEVQNCIQNYGCTPIAALQRAGVFRSRVAAAHGIYVSEEDLEILSSSRAVVVHDPCSNLKCGCGIANLKPFIQRGIPVALGTDGVCSNNSGDMFETMKFTALIQKGIHEDPTFADAGQVLSMAVQGGLLSQGREGESGILAPGRDADIIALDLSHPGLSPLTSPVSNLVYAAHGNHVAMTMVRGNILYYKGEYMTIDLEKVKYEVKKCMERLLL</sequence>
<evidence type="ECO:0000313" key="3">
    <source>
        <dbReference type="EMBL" id="SHE62943.1"/>
    </source>
</evidence>
<reference evidence="3 4" key="1">
    <citation type="submission" date="2016-11" db="EMBL/GenBank/DDBJ databases">
        <authorList>
            <person name="Jaros S."/>
            <person name="Januszkiewicz K."/>
            <person name="Wedrychowicz H."/>
        </authorList>
    </citation>
    <scope>NUCLEOTIDE SEQUENCE [LARGE SCALE GENOMIC DNA]</scope>
    <source>
        <strain evidence="3 4">DSM 17459</strain>
    </source>
</reference>
<proteinExistence type="predicted"/>
<dbReference type="PANTHER" id="PTHR43794">
    <property type="entry name" value="AMINOHYDROLASE SSNA-RELATED"/>
    <property type="match status" value="1"/>
</dbReference>
<dbReference type="EMBL" id="FQVI01000003">
    <property type="protein sequence ID" value="SHE62943.1"/>
    <property type="molecule type" value="Genomic_DNA"/>
</dbReference>
<dbReference type="Gene3D" id="2.30.40.10">
    <property type="entry name" value="Urease, subunit C, domain 1"/>
    <property type="match status" value="1"/>
</dbReference>
<dbReference type="CDD" id="cd01298">
    <property type="entry name" value="ATZ_TRZ_like"/>
    <property type="match status" value="1"/>
</dbReference>
<dbReference type="AlphaFoldDB" id="A0A1M4V253"/>
<protein>
    <submittedName>
        <fullName evidence="3">5-methylthioadenosine/S-adenosylhomocysteine deaminase</fullName>
    </submittedName>
</protein>
<dbReference type="SUPFAM" id="SSF51338">
    <property type="entry name" value="Composite domain of metallo-dependent hydrolases"/>
    <property type="match status" value="1"/>
</dbReference>
<name>A0A1M4V253_9CLOT</name>
<dbReference type="InterPro" id="IPR011059">
    <property type="entry name" value="Metal-dep_hydrolase_composite"/>
</dbReference>
<dbReference type="Pfam" id="PF01979">
    <property type="entry name" value="Amidohydro_1"/>
    <property type="match status" value="1"/>
</dbReference>
<dbReference type="GO" id="GO:0016810">
    <property type="term" value="F:hydrolase activity, acting on carbon-nitrogen (but not peptide) bonds"/>
    <property type="evidence" value="ECO:0007669"/>
    <property type="project" value="InterPro"/>
</dbReference>
<gene>
    <name evidence="3" type="ORF">SAMN02745158_01084</name>
</gene>
<dbReference type="InterPro" id="IPR032466">
    <property type="entry name" value="Metal_Hydrolase"/>
</dbReference>
<dbReference type="STRING" id="1122155.SAMN02745158_01084"/>